<keyword evidence="3" id="KW-1185">Reference proteome</keyword>
<sequence>MSTPITLTVGDIDLTYNTHHIGMDHGMLFQEADRQRRRHPYIDYEYCEQHQEDVTQNELCFCRSLGSMVSRLELLGYTLSAIKSEYETQAKQNNDLETDLAADDTFDKPNHFTFDQLVEFIRAHAVRDLNNESIDDYEAELAEGRGRFAGALTAARPDLKDYERDMRFHSERSHFGALIEFLDPYSTLRMLAENPANLDLEVVWDYGNFVDAGWAKNEDFVAGARRHQTYLIATEGSSDTHILKRGFALLRPDIEDFFRFIDIEERHPFSGTGNLAKFAEGLVKIDVHNRVVFLFDNDAEGIDAFRGLQRFNFPVNMRAMVLPDLDELRDFPAHGPSGVVSADINGRAAAIECYLDLRLKSRPAAQVRWTNYKESLGIYQGALNFKESYTKAFYEVSLEAIASGAYDASKLRAVLAALLGQCSEMATQMLYPSRAN</sequence>
<evidence type="ECO:0000313" key="3">
    <source>
        <dbReference type="Proteomes" id="UP001162800"/>
    </source>
</evidence>
<gene>
    <name evidence="2" type="ORF">M9799_20230</name>
</gene>
<name>A0ABY6GGC8_9BURK</name>
<dbReference type="Pfam" id="PF18871">
    <property type="entry name" value="HEPN_Toprim_N"/>
    <property type="match status" value="1"/>
</dbReference>
<accession>A0ABY6GGC8</accession>
<geneLocation type="plasmid" evidence="2 3">
    <name>unnamed2</name>
</geneLocation>
<organism evidence="2 3">
    <name type="scientific">Comamonas endophytica</name>
    <dbReference type="NCBI Taxonomy" id="2949090"/>
    <lineage>
        <taxon>Bacteria</taxon>
        <taxon>Pseudomonadati</taxon>
        <taxon>Pseudomonadota</taxon>
        <taxon>Betaproteobacteria</taxon>
        <taxon>Burkholderiales</taxon>
        <taxon>Comamonadaceae</taxon>
        <taxon>Comamonas</taxon>
    </lineage>
</organism>
<protein>
    <submittedName>
        <fullName evidence="2">HEPN/Toprim-associated domain-containing protein</fullName>
    </submittedName>
</protein>
<dbReference type="Proteomes" id="UP001162800">
    <property type="component" value="Plasmid unnamed2"/>
</dbReference>
<feature type="domain" description="HEPN/Toprim N-terminal" evidence="1">
    <location>
        <begin position="1"/>
        <end position="228"/>
    </location>
</feature>
<dbReference type="RefSeq" id="WP_231045095.1">
    <property type="nucleotide sequence ID" value="NZ_CP106883.1"/>
</dbReference>
<evidence type="ECO:0000259" key="1">
    <source>
        <dbReference type="Pfam" id="PF18871"/>
    </source>
</evidence>
<dbReference type="EMBL" id="CP106883">
    <property type="protein sequence ID" value="UYG54054.1"/>
    <property type="molecule type" value="Genomic_DNA"/>
</dbReference>
<dbReference type="InterPro" id="IPR041487">
    <property type="entry name" value="HEPN/Toprim-NTD1"/>
</dbReference>
<reference evidence="2" key="1">
    <citation type="submission" date="2022-09" db="EMBL/GenBank/DDBJ databases">
        <title>The complete genome of Acidovorax sp. 5MLIR.</title>
        <authorList>
            <person name="Liu L."/>
            <person name="Yue J."/>
            <person name="Yang F."/>
            <person name="Yuan J."/>
            <person name="Li L."/>
        </authorList>
    </citation>
    <scope>NUCLEOTIDE SEQUENCE</scope>
    <source>
        <strain evidence="2">5MLIR</strain>
        <plasmid evidence="2">unnamed2</plasmid>
    </source>
</reference>
<evidence type="ECO:0000313" key="2">
    <source>
        <dbReference type="EMBL" id="UYG54054.1"/>
    </source>
</evidence>
<proteinExistence type="predicted"/>
<keyword evidence="2" id="KW-0614">Plasmid</keyword>